<dbReference type="InterPro" id="IPR041699">
    <property type="entry name" value="AAA_32"/>
</dbReference>
<keyword evidence="7" id="KW-1185">Reference proteome</keyword>
<accession>A0ABM9D499</accession>
<dbReference type="EMBL" id="OW150024">
    <property type="protein sequence ID" value="CAH2030062.1"/>
    <property type="molecule type" value="Genomic_DNA"/>
</dbReference>
<dbReference type="PROSITE" id="PS51786">
    <property type="entry name" value="LON_PROTEOLYTIC"/>
    <property type="match status" value="1"/>
</dbReference>
<dbReference type="Gene3D" id="3.30.230.10">
    <property type="match status" value="1"/>
</dbReference>
<gene>
    <name evidence="6" type="ORF">GEAMG1_0240</name>
</gene>
<keyword evidence="3" id="KW-0175">Coiled coil</keyword>
<keyword evidence="1 2" id="KW-0645">Protease</keyword>
<evidence type="ECO:0000256" key="1">
    <source>
        <dbReference type="ARBA" id="ARBA00022670"/>
    </source>
</evidence>
<dbReference type="InterPro" id="IPR008269">
    <property type="entry name" value="Lon_proteolytic"/>
</dbReference>
<feature type="compositionally biased region" description="Basic and acidic residues" evidence="4">
    <location>
        <begin position="792"/>
        <end position="804"/>
    </location>
</feature>
<dbReference type="Pfam" id="PF20436">
    <property type="entry name" value="LonB_AAA-LID"/>
    <property type="match status" value="1"/>
</dbReference>
<evidence type="ECO:0000256" key="3">
    <source>
        <dbReference type="SAM" id="Coils"/>
    </source>
</evidence>
<evidence type="ECO:0000256" key="2">
    <source>
        <dbReference type="PROSITE-ProRule" id="PRU01122"/>
    </source>
</evidence>
<proteinExistence type="inferred from homology"/>
<dbReference type="EC" id="3.4.21.53" evidence="2"/>
<keyword evidence="2 6" id="KW-0378">Hydrolase</keyword>
<dbReference type="PRINTS" id="PR00830">
    <property type="entry name" value="ENDOLAPTASE"/>
</dbReference>
<evidence type="ECO:0000259" key="5">
    <source>
        <dbReference type="PROSITE" id="PS51786"/>
    </source>
</evidence>
<dbReference type="PANTHER" id="PTHR10046">
    <property type="entry name" value="ATP DEPENDENT LON PROTEASE FAMILY MEMBER"/>
    <property type="match status" value="1"/>
</dbReference>
<dbReference type="RefSeq" id="WP_305731031.1">
    <property type="nucleotide sequence ID" value="NZ_OW150024.1"/>
</dbReference>
<feature type="coiled-coil region" evidence="3">
    <location>
        <begin position="137"/>
        <end position="168"/>
    </location>
</feature>
<feature type="domain" description="Lon proteolytic" evidence="5">
    <location>
        <begin position="567"/>
        <end position="762"/>
    </location>
</feature>
<dbReference type="InterPro" id="IPR014721">
    <property type="entry name" value="Ribsml_uS5_D2-typ_fold_subgr"/>
</dbReference>
<evidence type="ECO:0000313" key="6">
    <source>
        <dbReference type="EMBL" id="CAH2030062.1"/>
    </source>
</evidence>
<dbReference type="Pfam" id="PF20437">
    <property type="entry name" value="LonC_helical"/>
    <property type="match status" value="1"/>
</dbReference>
<dbReference type="InterPro" id="IPR046844">
    <property type="entry name" value="Lon-like_helical"/>
</dbReference>
<keyword evidence="2" id="KW-0720">Serine protease</keyword>
<dbReference type="GO" id="GO:0006508">
    <property type="term" value="P:proteolysis"/>
    <property type="evidence" value="ECO:0007669"/>
    <property type="project" value="UniProtKB-KW"/>
</dbReference>
<evidence type="ECO:0000256" key="4">
    <source>
        <dbReference type="SAM" id="MobiDB-lite"/>
    </source>
</evidence>
<dbReference type="InterPro" id="IPR027065">
    <property type="entry name" value="Lon_Prtase"/>
</dbReference>
<evidence type="ECO:0000313" key="7">
    <source>
        <dbReference type="Proteomes" id="UP001295463"/>
    </source>
</evidence>
<dbReference type="Proteomes" id="UP001295463">
    <property type="component" value="Chromosome"/>
</dbReference>
<dbReference type="Gene3D" id="3.40.50.300">
    <property type="entry name" value="P-loop containing nucleotide triphosphate hydrolases"/>
    <property type="match status" value="2"/>
</dbReference>
<dbReference type="Pfam" id="PF13654">
    <property type="entry name" value="AAA_32"/>
    <property type="match status" value="1"/>
</dbReference>
<protein>
    <recommendedName>
        <fullName evidence="2">endopeptidase La</fullName>
        <ecNumber evidence="2">3.4.21.53</ecNumber>
    </recommendedName>
</protein>
<reference evidence="6 7" key="1">
    <citation type="submission" date="2022-03" db="EMBL/GenBank/DDBJ databases">
        <authorList>
            <person name="Koch H."/>
        </authorList>
    </citation>
    <scope>NUCLEOTIDE SEQUENCE [LARGE SCALE GENOMIC DNA]</scope>
    <source>
        <strain evidence="6 7">G1</strain>
    </source>
</reference>
<feature type="compositionally biased region" description="Basic residues" evidence="4">
    <location>
        <begin position="805"/>
        <end position="825"/>
    </location>
</feature>
<comment type="similarity">
    <text evidence="2">Belongs to the peptidase S16 family.</text>
</comment>
<organism evidence="6 7">
    <name type="scientific">Trichlorobacter ammonificans</name>
    <dbReference type="NCBI Taxonomy" id="2916410"/>
    <lineage>
        <taxon>Bacteria</taxon>
        <taxon>Pseudomonadati</taxon>
        <taxon>Thermodesulfobacteriota</taxon>
        <taxon>Desulfuromonadia</taxon>
        <taxon>Geobacterales</taxon>
        <taxon>Geobacteraceae</taxon>
        <taxon>Trichlorobacter</taxon>
    </lineage>
</organism>
<feature type="active site" evidence="2">
    <location>
        <position position="657"/>
    </location>
</feature>
<name>A0ABM9D499_9BACT</name>
<dbReference type="GO" id="GO:0004252">
    <property type="term" value="F:serine-type endopeptidase activity"/>
    <property type="evidence" value="ECO:0007669"/>
    <property type="project" value="UniProtKB-EC"/>
</dbReference>
<dbReference type="InterPro" id="IPR020568">
    <property type="entry name" value="Ribosomal_Su5_D2-typ_SF"/>
</dbReference>
<dbReference type="InterPro" id="IPR046843">
    <property type="entry name" value="LonB_AAA-LID"/>
</dbReference>
<dbReference type="SUPFAM" id="SSF52540">
    <property type="entry name" value="P-loop containing nucleoside triphosphate hydrolases"/>
    <property type="match status" value="1"/>
</dbReference>
<dbReference type="InterPro" id="IPR027417">
    <property type="entry name" value="P-loop_NTPase"/>
</dbReference>
<dbReference type="Gene3D" id="1.10.8.60">
    <property type="match status" value="1"/>
</dbReference>
<comment type="catalytic activity">
    <reaction evidence="2">
        <text>Hydrolysis of proteins in presence of ATP.</text>
        <dbReference type="EC" id="3.4.21.53"/>
    </reaction>
</comment>
<feature type="active site" evidence="2">
    <location>
        <position position="700"/>
    </location>
</feature>
<dbReference type="Pfam" id="PF05362">
    <property type="entry name" value="Lon_C"/>
    <property type="match status" value="1"/>
</dbReference>
<feature type="region of interest" description="Disordered" evidence="4">
    <location>
        <begin position="792"/>
        <end position="825"/>
    </location>
</feature>
<dbReference type="SUPFAM" id="SSF54211">
    <property type="entry name" value="Ribosomal protein S5 domain 2-like"/>
    <property type="match status" value="1"/>
</dbReference>
<sequence length="825" mass="93018">MSVIDSRKLPVSALRWTCDPEQFDFETTSDLPDLLDAVGQERALRSIEFGLGVRETGFNLYISGQTGTGRTSTIRNLLRQRAKDEPAPNDWLYVYNFKDADNPVSLSLPAGKGKELAADMKELVEAFRTDIPKALESKEYESRRSEILEEYQNHNNALFQELEKEAEERGFTLQRTVSGLVIVPQKDGNNFTQEDYEALSDEEREQLEETGKLLTERLNDVLRQVRDTEKATKEALSQADRDLGMSCLGHRLDPLREKYAGLDKVLAYLEAVQEDILKNLEDFKPQPAQPQIPGLKLPRQEPTFERYEVNLLVDHEESDGAPVVFESNPTYNNLFGRIEHVMQYGGVAVTDFTMIKAGALHRANGGYLVIDAREVLINPFVWDALKRCIRTAEIRIEDVLEQYRFMTMVSLKPEPVPLSAKIVLVGTPWIYYLLYYLDPDYRKFFKVKAEFDSRVARTPDVMREYALFVATLCRERELLPFDRRAVACLLEYTARMVDDQYKLSSRFMEIADFVREASFWAQRDGRQVVSCTDVRRAADEQLYRVNRIEERMQEMFEDGTIMVDTDGGVIGQINGLSVISAGDHTFGRPSRITARTWLGQAGMVNIEREVKLSGPIHDKGVMILTGYLGGVFAQQFPLTLSASICFEQNYDGVEGDSASSTELYALLSALAGVPIRQGIAVTGSVNQRGMIQPIGGVNHKIEGFYAVCKAKGLTGHQGVLIPKANERHLMLREEVVEAVRAGTFHIWSIETVAQGIELLTGIPAGERGKTGRFPRGSVFHLVEQALKRMHERLHAADEDADKPAGKRKKKAPTKKTADKKRKAEV</sequence>